<dbReference type="GO" id="GO:0005685">
    <property type="term" value="C:U1 snRNP"/>
    <property type="evidence" value="ECO:0007669"/>
    <property type="project" value="InterPro"/>
</dbReference>
<dbReference type="GO" id="GO:0003729">
    <property type="term" value="F:mRNA binding"/>
    <property type="evidence" value="ECO:0007669"/>
    <property type="project" value="InterPro"/>
</dbReference>
<protein>
    <submittedName>
        <fullName evidence="3">Uncharacterized protein</fullName>
    </submittedName>
</protein>
<dbReference type="AlphaFoldDB" id="A0A059F5E4"/>
<comment type="similarity">
    <text evidence="1">Belongs to the Luc7 family.</text>
</comment>
<evidence type="ECO:0000256" key="2">
    <source>
        <dbReference type="SAM" id="Coils"/>
    </source>
</evidence>
<keyword evidence="2" id="KW-0175">Coiled coil</keyword>
<dbReference type="Pfam" id="PF03194">
    <property type="entry name" value="LUC7"/>
    <property type="match status" value="1"/>
</dbReference>
<proteinExistence type="inferred from homology"/>
<dbReference type="PANTHER" id="PTHR12375">
    <property type="entry name" value="RNA-BINDING PROTEIN LUC7-RELATED"/>
    <property type="match status" value="1"/>
</dbReference>
<reference evidence="3 4" key="2">
    <citation type="submission" date="2014-03" db="EMBL/GenBank/DDBJ databases">
        <title>The Genome Sequence of Anncaliia algerae insect isolate PRA339.</title>
        <authorList>
            <consortium name="The Broad Institute Genome Sequencing Platform"/>
            <consortium name="The Broad Institute Genome Sequencing Center for Infectious Disease"/>
            <person name="Cuomo C."/>
            <person name="Becnel J."/>
            <person name="Sanscrainte N."/>
            <person name="Walker B."/>
            <person name="Young S.K."/>
            <person name="Zeng Q."/>
            <person name="Gargeya S."/>
            <person name="Fitzgerald M."/>
            <person name="Haas B."/>
            <person name="Abouelleil A."/>
            <person name="Alvarado L."/>
            <person name="Arachchi H.M."/>
            <person name="Berlin A.M."/>
            <person name="Chapman S.B."/>
            <person name="Dewar J."/>
            <person name="Goldberg J."/>
            <person name="Griggs A."/>
            <person name="Gujja S."/>
            <person name="Hansen M."/>
            <person name="Howarth C."/>
            <person name="Imamovic A."/>
            <person name="Larimer J."/>
            <person name="McCowan C."/>
            <person name="Murphy C."/>
            <person name="Neiman D."/>
            <person name="Pearson M."/>
            <person name="Priest M."/>
            <person name="Roberts A."/>
            <person name="Saif S."/>
            <person name="Shea T."/>
            <person name="Sisk P."/>
            <person name="Sykes S."/>
            <person name="Wortman J."/>
            <person name="Nusbaum C."/>
            <person name="Birren B."/>
        </authorList>
    </citation>
    <scope>NUCLEOTIDE SEQUENCE [LARGE SCALE GENOMIC DNA]</scope>
    <source>
        <strain evidence="3 4">PRA339</strain>
    </source>
</reference>
<dbReference type="InterPro" id="IPR004882">
    <property type="entry name" value="Luc7-rel"/>
</dbReference>
<organism evidence="3 4">
    <name type="scientific">Anncaliia algerae PRA339</name>
    <dbReference type="NCBI Taxonomy" id="1288291"/>
    <lineage>
        <taxon>Eukaryota</taxon>
        <taxon>Fungi</taxon>
        <taxon>Fungi incertae sedis</taxon>
        <taxon>Microsporidia</taxon>
        <taxon>Tubulinosematoidea</taxon>
        <taxon>Tubulinosematidae</taxon>
        <taxon>Anncaliia</taxon>
    </lineage>
</organism>
<dbReference type="Proteomes" id="UP000030655">
    <property type="component" value="Unassembled WGS sequence"/>
</dbReference>
<dbReference type="OrthoDB" id="153872at2759"/>
<feature type="coiled-coil region" evidence="2">
    <location>
        <begin position="85"/>
        <end position="148"/>
    </location>
</feature>
<dbReference type="GO" id="GO:0006376">
    <property type="term" value="P:mRNA splice site recognition"/>
    <property type="evidence" value="ECO:0007669"/>
    <property type="project" value="InterPro"/>
</dbReference>
<sequence>MKKARILLDELLGPNRNSSTKKLYDRNKHSSVCTHMLVSFCPFNLLKSIKYNYKSCNFINHERSYIKLYEESNKPDRKEFELTLLKELKAFYKNFKNKMKNSTNKLGFCYELRMQENLKEVRKLVDNLQENSIEIMEIYEDIKFLENEVYLLNKSEFICECGKEISKDLPENYYESHKNGKYHKGISLILEKLNELILKYNEFFD</sequence>
<dbReference type="VEuPathDB" id="MicrosporidiaDB:H312_00443"/>
<dbReference type="STRING" id="1288291.A0A059F5E4"/>
<reference evidence="4" key="1">
    <citation type="submission" date="2013-02" db="EMBL/GenBank/DDBJ databases">
        <authorList>
            <consortium name="The Broad Institute Genome Sequencing Platform"/>
            <person name="Cuomo C."/>
            <person name="Becnel J."/>
            <person name="Sanscrainte N."/>
            <person name="Walker B."/>
            <person name="Young S.K."/>
            <person name="Zeng Q."/>
            <person name="Gargeya S."/>
            <person name="Fitzgerald M."/>
            <person name="Haas B."/>
            <person name="Abouelleil A."/>
            <person name="Alvarado L."/>
            <person name="Arachchi H.M."/>
            <person name="Berlin A.M."/>
            <person name="Chapman S.B."/>
            <person name="Dewar J."/>
            <person name="Goldberg J."/>
            <person name="Griggs A."/>
            <person name="Gujja S."/>
            <person name="Hansen M."/>
            <person name="Howarth C."/>
            <person name="Imamovic A."/>
            <person name="Larimer J."/>
            <person name="McCowan C."/>
            <person name="Murphy C."/>
            <person name="Neiman D."/>
            <person name="Pearson M."/>
            <person name="Priest M."/>
            <person name="Roberts A."/>
            <person name="Saif S."/>
            <person name="Shea T."/>
            <person name="Sisk P."/>
            <person name="Sykes S."/>
            <person name="Wortman J."/>
            <person name="Nusbaum C."/>
            <person name="Birren B."/>
        </authorList>
    </citation>
    <scope>NUCLEOTIDE SEQUENCE [LARGE SCALE GENOMIC DNA]</scope>
    <source>
        <strain evidence="4">PRA339</strain>
    </source>
</reference>
<keyword evidence="4" id="KW-1185">Reference proteome</keyword>
<accession>A0A059F5E4</accession>
<evidence type="ECO:0000313" key="4">
    <source>
        <dbReference type="Proteomes" id="UP000030655"/>
    </source>
</evidence>
<evidence type="ECO:0000256" key="1">
    <source>
        <dbReference type="ARBA" id="ARBA00005655"/>
    </source>
</evidence>
<dbReference type="EMBL" id="KK365132">
    <property type="protein sequence ID" value="KCZ82166.1"/>
    <property type="molecule type" value="Genomic_DNA"/>
</dbReference>
<evidence type="ECO:0000313" key="3">
    <source>
        <dbReference type="EMBL" id="KCZ82166.1"/>
    </source>
</evidence>
<dbReference type="HOGENOM" id="CLU_1337213_0_0_1"/>
<gene>
    <name evidence="3" type="ORF">H312_00443</name>
</gene>
<name>A0A059F5E4_9MICR</name>